<dbReference type="AlphaFoldDB" id="I7GAE6"/>
<evidence type="ECO:0000313" key="1">
    <source>
        <dbReference type="EMBL" id="AFP42522.1"/>
    </source>
</evidence>
<accession>I7GAE6</accession>
<proteinExistence type="predicted"/>
<organism evidence="1 2">
    <name type="scientific">Mycolicibacterium smegmatis (strain ATCC 700084 / mc(2)155)</name>
    <name type="common">Mycobacterium smegmatis</name>
    <dbReference type="NCBI Taxonomy" id="246196"/>
    <lineage>
        <taxon>Bacteria</taxon>
        <taxon>Bacillati</taxon>
        <taxon>Actinomycetota</taxon>
        <taxon>Actinomycetes</taxon>
        <taxon>Mycobacteriales</taxon>
        <taxon>Mycobacteriaceae</taxon>
        <taxon>Mycolicibacterium</taxon>
    </lineage>
</organism>
<name>I7GAE6_MYCS2</name>
<dbReference type="EMBL" id="CP001663">
    <property type="protein sequence ID" value="AFP42522.1"/>
    <property type="molecule type" value="Genomic_DNA"/>
</dbReference>
<dbReference type="KEGG" id="msg:MSMEI_6091"/>
<gene>
    <name evidence="1" type="ordered locus">MSMEI_6091</name>
</gene>
<reference evidence="1 2" key="2">
    <citation type="journal article" date="2009" name="Genome Res.">
        <title>Ortho-proteogenomics: multiple proteomes investigation through orthology and a new MS-based protocol.</title>
        <authorList>
            <person name="Gallien S."/>
            <person name="Perrodou E."/>
            <person name="Carapito C."/>
            <person name="Deshayes C."/>
            <person name="Reyrat J.M."/>
            <person name="Van Dorsselaer A."/>
            <person name="Poch O."/>
            <person name="Schaeffer C."/>
            <person name="Lecompte O."/>
        </authorList>
    </citation>
    <scope>NUCLEOTIDE SEQUENCE [LARGE SCALE GENOMIC DNA]</scope>
    <source>
        <strain evidence="2">ATCC 700084 / mc(2)155</strain>
    </source>
</reference>
<sequence length="197" mass="20860">MAGALHFNSVEALGGLRRIVTFCLTMTRHRLMLALIAAPVLLAPACGQPGPERGAVMVFSVGDCVSIPATTPDGPDPVRATEVDCSADPSYTVGAVADETGACPSREYQQLSTEFADPSTARLCLVPNLVADHCYELGMPAGMVELADCAEPARPGVLVQVTRRLDVRDQAACGDDAGQFAWPYPSPARTYCTRTVY</sequence>
<reference evidence="1 2" key="1">
    <citation type="journal article" date="2007" name="Genome Biol.">
        <title>Interrupted coding sequences in Mycobacterium smegmatis: authentic mutations or sequencing errors?</title>
        <authorList>
            <person name="Deshayes C."/>
            <person name="Perrodou E."/>
            <person name="Gallien S."/>
            <person name="Euphrasie D."/>
            <person name="Schaeffer C."/>
            <person name="Van-Dorsselaer A."/>
            <person name="Poch O."/>
            <person name="Lecompte O."/>
            <person name="Reyrat J.M."/>
        </authorList>
    </citation>
    <scope>NUCLEOTIDE SEQUENCE [LARGE SCALE GENOMIC DNA]</scope>
    <source>
        <strain evidence="2">ATCC 700084 / mc(2)155</strain>
    </source>
</reference>
<dbReference type="PATRIC" id="fig|246196.56.peg.6215"/>
<evidence type="ECO:0000313" key="2">
    <source>
        <dbReference type="Proteomes" id="UP000006158"/>
    </source>
</evidence>
<protein>
    <submittedName>
        <fullName evidence="1">Uncharacterized protein</fullName>
    </submittedName>
</protein>
<dbReference type="Proteomes" id="UP000006158">
    <property type="component" value="Chromosome"/>
</dbReference>